<feature type="chain" id="PRO_5018255375" description="C-type lectin domain-containing protein" evidence="1">
    <location>
        <begin position="18"/>
        <end position="162"/>
    </location>
</feature>
<dbReference type="Gene3D" id="3.10.100.10">
    <property type="entry name" value="Mannose-Binding Protein A, subunit A"/>
    <property type="match status" value="2"/>
</dbReference>
<evidence type="ECO:0000313" key="2">
    <source>
        <dbReference type="EMBL" id="VDN36399.1"/>
    </source>
</evidence>
<dbReference type="PANTHER" id="PTHR45710">
    <property type="entry name" value="C-TYPE LECTIN DOMAIN-CONTAINING PROTEIN 180"/>
    <property type="match status" value="1"/>
</dbReference>
<accession>A0A3P7R5R1</accession>
<protein>
    <recommendedName>
        <fullName evidence="4">C-type lectin domain-containing protein</fullName>
    </recommendedName>
</protein>
<organism evidence="2 3">
    <name type="scientific">Cylicostephanus goldi</name>
    <name type="common">Nematode worm</name>
    <dbReference type="NCBI Taxonomy" id="71465"/>
    <lineage>
        <taxon>Eukaryota</taxon>
        <taxon>Metazoa</taxon>
        <taxon>Ecdysozoa</taxon>
        <taxon>Nematoda</taxon>
        <taxon>Chromadorea</taxon>
        <taxon>Rhabditida</taxon>
        <taxon>Rhabditina</taxon>
        <taxon>Rhabditomorpha</taxon>
        <taxon>Strongyloidea</taxon>
        <taxon>Strongylidae</taxon>
        <taxon>Cylicostephanus</taxon>
    </lineage>
</organism>
<dbReference type="Proteomes" id="UP000271889">
    <property type="component" value="Unassembled WGS sequence"/>
</dbReference>
<dbReference type="OrthoDB" id="6133475at2759"/>
<dbReference type="InterPro" id="IPR016186">
    <property type="entry name" value="C-type_lectin-like/link_sf"/>
</dbReference>
<feature type="signal peptide" evidence="1">
    <location>
        <begin position="1"/>
        <end position="17"/>
    </location>
</feature>
<dbReference type="SUPFAM" id="SSF56436">
    <property type="entry name" value="C-type lectin-like"/>
    <property type="match status" value="2"/>
</dbReference>
<dbReference type="InterPro" id="IPR016187">
    <property type="entry name" value="CTDL_fold"/>
</dbReference>
<keyword evidence="1" id="KW-0732">Signal</keyword>
<name>A0A3P7R5R1_CYLGO</name>
<evidence type="ECO:0008006" key="4">
    <source>
        <dbReference type="Google" id="ProtNLM"/>
    </source>
</evidence>
<evidence type="ECO:0000256" key="1">
    <source>
        <dbReference type="SAM" id="SignalP"/>
    </source>
</evidence>
<dbReference type="EMBL" id="UYRV01129120">
    <property type="protein sequence ID" value="VDN36399.1"/>
    <property type="molecule type" value="Genomic_DNA"/>
</dbReference>
<dbReference type="AlphaFoldDB" id="A0A3P7R5R1"/>
<reference evidence="2 3" key="1">
    <citation type="submission" date="2018-11" db="EMBL/GenBank/DDBJ databases">
        <authorList>
            <consortium name="Pathogen Informatics"/>
        </authorList>
    </citation>
    <scope>NUCLEOTIDE SEQUENCE [LARGE SCALE GENOMIC DNA]</scope>
</reference>
<dbReference type="InterPro" id="IPR050828">
    <property type="entry name" value="C-type_lectin/matrix_domain"/>
</dbReference>
<keyword evidence="3" id="KW-1185">Reference proteome</keyword>
<sequence length="162" mass="18887">MMLRSIFALCFLAIVMAMRRPYSYPPYSPYSQYGPKQSSMMQQPAPCPTGWKAYQNSCYYYETQMLNFDKAEVNCLEKDSLLFVAETNEEYQSSMMQQTAPCPSGWKAYQDSCYYYETKMLNFDKAEVNCLEKDSLLFVAETNEEYVGYSNFIKNDQSYSSL</sequence>
<evidence type="ECO:0000313" key="3">
    <source>
        <dbReference type="Proteomes" id="UP000271889"/>
    </source>
</evidence>
<gene>
    <name evidence="2" type="ORF">CGOC_LOCUS13200</name>
</gene>
<dbReference type="PANTHER" id="PTHR45710:SF26">
    <property type="entry name" value="RH26557P"/>
    <property type="match status" value="1"/>
</dbReference>
<proteinExistence type="predicted"/>